<comment type="caution">
    <text evidence="1">The sequence shown here is derived from an EMBL/GenBank/DDBJ whole genome shotgun (WGS) entry which is preliminary data.</text>
</comment>
<accession>A0ABR3GGV0</accession>
<organism evidence="1 2">
    <name type="scientific">Discina gigas</name>
    <dbReference type="NCBI Taxonomy" id="1032678"/>
    <lineage>
        <taxon>Eukaryota</taxon>
        <taxon>Fungi</taxon>
        <taxon>Dikarya</taxon>
        <taxon>Ascomycota</taxon>
        <taxon>Pezizomycotina</taxon>
        <taxon>Pezizomycetes</taxon>
        <taxon>Pezizales</taxon>
        <taxon>Discinaceae</taxon>
        <taxon>Discina</taxon>
    </lineage>
</organism>
<proteinExistence type="predicted"/>
<evidence type="ECO:0000313" key="1">
    <source>
        <dbReference type="EMBL" id="KAL0635130.1"/>
    </source>
</evidence>
<evidence type="ECO:0000313" key="2">
    <source>
        <dbReference type="Proteomes" id="UP001447188"/>
    </source>
</evidence>
<gene>
    <name evidence="1" type="ORF">Q9L58_005951</name>
</gene>
<reference evidence="1 2" key="1">
    <citation type="submission" date="2024-02" db="EMBL/GenBank/DDBJ databases">
        <title>Discinaceae phylogenomics.</title>
        <authorList>
            <person name="Dirks A.C."/>
            <person name="James T.Y."/>
        </authorList>
    </citation>
    <scope>NUCLEOTIDE SEQUENCE [LARGE SCALE GENOMIC DNA]</scope>
    <source>
        <strain evidence="1 2">ACD0624</strain>
    </source>
</reference>
<keyword evidence="2" id="KW-1185">Reference proteome</keyword>
<name>A0ABR3GGV0_9PEZI</name>
<dbReference type="EMBL" id="JBBBZM010000077">
    <property type="protein sequence ID" value="KAL0635130.1"/>
    <property type="molecule type" value="Genomic_DNA"/>
</dbReference>
<sequence length="311" mass="36241">MFSLTLETIHPDVIVEILSSFGNFKYLYRLLLSSPVCYRTFNCSATAILTRVAKNFIEADAWQEVATVLTYQRHSVADTIFYPGVEKDLKMDFMLKKIDIPNLVANQQFFKRCSEDYKSFTLMANFRYPPDRPTHQRRIPRNLGTVREPLRGKTFYQSWQLGLQYGHESIRDFARHKSLDFLRIVDIHVLSRVMILDHSFNKLIYPPRWGTRVFSWGNPFWCDMFKVFGNGHYQISLKGAVAKNIVITDPDYNHLLYMKAMSHLAASTSRSNPGCGKGEFCQLVSEFQIDYAKMDLEALTRRYGLDFCSWE</sequence>
<dbReference type="Proteomes" id="UP001447188">
    <property type="component" value="Unassembled WGS sequence"/>
</dbReference>
<protein>
    <submittedName>
        <fullName evidence="1">Uncharacterized protein</fullName>
    </submittedName>
</protein>